<dbReference type="VEuPathDB" id="VectorBase:GBRI028769"/>
<proteinExistence type="predicted"/>
<feature type="region of interest" description="Disordered" evidence="1">
    <location>
        <begin position="31"/>
        <end position="119"/>
    </location>
</feature>
<evidence type="ECO:0000313" key="5">
    <source>
        <dbReference type="Proteomes" id="UP000091820"/>
    </source>
</evidence>
<dbReference type="PANTHER" id="PTHR23106">
    <property type="entry name" value="ANGIOGENIC FACTOR WITH G PATCH AND FHA DOMAINS 1"/>
    <property type="match status" value="1"/>
</dbReference>
<feature type="compositionally biased region" description="Basic residues" evidence="1">
    <location>
        <begin position="44"/>
        <end position="53"/>
    </location>
</feature>
<feature type="domain" description="FHA" evidence="2">
    <location>
        <begin position="165"/>
        <end position="216"/>
    </location>
</feature>
<dbReference type="InterPro" id="IPR000253">
    <property type="entry name" value="FHA_dom"/>
</dbReference>
<feature type="compositionally biased region" description="Basic residues" evidence="1">
    <location>
        <begin position="63"/>
        <end position="76"/>
    </location>
</feature>
<feature type="region of interest" description="Disordered" evidence="1">
    <location>
        <begin position="330"/>
        <end position="356"/>
    </location>
</feature>
<sequence>MKTRISFLQLQDDDEVIFDEFGVVTDQQKLKMLREEKDLEKREKEKRKQKKGRASVDKERKGNTKSKKRKHSHKHSNSGSDVECDKRVKVDIEDGELSTSSSSDVNDNSDTNSGEEKQKVPVFKGGGRFQDIAKKYPPSLRIIVQETNLEDLQVGSLRIITYKGGSLGREGNHDVIIPDVNVSKYHLKFIYDTKKSLYKCVDLGSRNGTLLNGQRMSVSKSESDCRNLVHGSVLQIGQTKLLCHVHEGNSTCGLCEPGLLIDSSRETSTCSAVVLSHKEQLKKLQKKYGLENESELCDKRRFLCIKEASYLCYIILEFVDAKQQTSNNYNDRAATRRSQVGSSTDKEKTQSASVDTEIPSDNKGFKILSKLGWSKGEALGKTSTSGGLLEPINVESNTGTKGFGCQETIAGAMLSLSDKKKLETMKKTQQRYQNADIFDISDKSN</sequence>
<dbReference type="InterPro" id="IPR008984">
    <property type="entry name" value="SMAD_FHA_dom_sf"/>
</dbReference>
<dbReference type="SUPFAM" id="SSF49879">
    <property type="entry name" value="SMAD/FHA domain"/>
    <property type="match status" value="1"/>
</dbReference>
<dbReference type="CDD" id="cd22686">
    <property type="entry name" value="FHA_AGGF1"/>
    <property type="match status" value="1"/>
</dbReference>
<feature type="compositionally biased region" description="Low complexity" evidence="1">
    <location>
        <begin position="98"/>
        <end position="112"/>
    </location>
</feature>
<dbReference type="Pfam" id="PF01585">
    <property type="entry name" value="G-patch"/>
    <property type="match status" value="1"/>
</dbReference>
<evidence type="ECO:0008006" key="6">
    <source>
        <dbReference type="Google" id="ProtNLM"/>
    </source>
</evidence>
<feature type="domain" description="G-patch" evidence="3">
    <location>
        <begin position="360"/>
        <end position="408"/>
    </location>
</feature>
<keyword evidence="5" id="KW-1185">Reference proteome</keyword>
<feature type="compositionally biased region" description="Basic and acidic residues" evidence="1">
    <location>
        <begin position="31"/>
        <end position="43"/>
    </location>
</feature>
<reference evidence="5" key="1">
    <citation type="submission" date="2014-03" db="EMBL/GenBank/DDBJ databases">
        <authorList>
            <person name="Aksoy S."/>
            <person name="Warren W."/>
            <person name="Wilson R.K."/>
        </authorList>
    </citation>
    <scope>NUCLEOTIDE SEQUENCE [LARGE SCALE GENOMIC DNA]</scope>
    <source>
        <strain evidence="5">IAEA</strain>
    </source>
</reference>
<dbReference type="SMART" id="SM00443">
    <property type="entry name" value="G_patch"/>
    <property type="match status" value="1"/>
</dbReference>
<dbReference type="PROSITE" id="PS50174">
    <property type="entry name" value="G_PATCH"/>
    <property type="match status" value="1"/>
</dbReference>
<dbReference type="AlphaFoldDB" id="A0A1A9WQV9"/>
<dbReference type="Gene3D" id="2.60.200.20">
    <property type="match status" value="1"/>
</dbReference>
<dbReference type="Proteomes" id="UP000091820">
    <property type="component" value="Unassembled WGS sequence"/>
</dbReference>
<reference evidence="4" key="2">
    <citation type="submission" date="2020-05" db="UniProtKB">
        <authorList>
            <consortium name="EnsemblMetazoa"/>
        </authorList>
    </citation>
    <scope>IDENTIFICATION</scope>
    <source>
        <strain evidence="4">IAEA</strain>
    </source>
</reference>
<dbReference type="InterPro" id="IPR053027">
    <property type="entry name" value="AGGF1"/>
</dbReference>
<protein>
    <recommendedName>
        <fullName evidence="6">FHA domain-containing protein</fullName>
    </recommendedName>
</protein>
<feature type="compositionally biased region" description="Polar residues" evidence="1">
    <location>
        <begin position="330"/>
        <end position="343"/>
    </location>
</feature>
<evidence type="ECO:0000259" key="2">
    <source>
        <dbReference type="PROSITE" id="PS50006"/>
    </source>
</evidence>
<dbReference type="STRING" id="37001.A0A1A9WQV9"/>
<organism evidence="4 5">
    <name type="scientific">Glossina brevipalpis</name>
    <dbReference type="NCBI Taxonomy" id="37001"/>
    <lineage>
        <taxon>Eukaryota</taxon>
        <taxon>Metazoa</taxon>
        <taxon>Ecdysozoa</taxon>
        <taxon>Arthropoda</taxon>
        <taxon>Hexapoda</taxon>
        <taxon>Insecta</taxon>
        <taxon>Pterygota</taxon>
        <taxon>Neoptera</taxon>
        <taxon>Endopterygota</taxon>
        <taxon>Diptera</taxon>
        <taxon>Brachycera</taxon>
        <taxon>Muscomorpha</taxon>
        <taxon>Hippoboscoidea</taxon>
        <taxon>Glossinidae</taxon>
        <taxon>Glossina</taxon>
    </lineage>
</organism>
<dbReference type="EnsemblMetazoa" id="GBRI028769-RA">
    <property type="protein sequence ID" value="GBRI028769-PA"/>
    <property type="gene ID" value="GBRI028769"/>
</dbReference>
<dbReference type="Pfam" id="PF00498">
    <property type="entry name" value="FHA"/>
    <property type="match status" value="1"/>
</dbReference>
<evidence type="ECO:0000259" key="3">
    <source>
        <dbReference type="PROSITE" id="PS50174"/>
    </source>
</evidence>
<accession>A0A1A9WQV9</accession>
<dbReference type="PROSITE" id="PS50006">
    <property type="entry name" value="FHA_DOMAIN"/>
    <property type="match status" value="1"/>
</dbReference>
<dbReference type="PANTHER" id="PTHR23106:SF24">
    <property type="entry name" value="ANGIOGENIC FACTOR WITH G PATCH AND FHA DOMAINS 1"/>
    <property type="match status" value="1"/>
</dbReference>
<evidence type="ECO:0000256" key="1">
    <source>
        <dbReference type="SAM" id="MobiDB-lite"/>
    </source>
</evidence>
<dbReference type="GO" id="GO:0003676">
    <property type="term" value="F:nucleic acid binding"/>
    <property type="evidence" value="ECO:0007669"/>
    <property type="project" value="InterPro"/>
</dbReference>
<dbReference type="SMART" id="SM00240">
    <property type="entry name" value="FHA"/>
    <property type="match status" value="1"/>
</dbReference>
<dbReference type="InterPro" id="IPR000467">
    <property type="entry name" value="G_patch_dom"/>
</dbReference>
<feature type="compositionally biased region" description="Basic and acidic residues" evidence="1">
    <location>
        <begin position="83"/>
        <end position="92"/>
    </location>
</feature>
<name>A0A1A9WQV9_9MUSC</name>
<evidence type="ECO:0000313" key="4">
    <source>
        <dbReference type="EnsemblMetazoa" id="GBRI028769-PA"/>
    </source>
</evidence>